<feature type="domain" description="Bul1 C-terminal" evidence="3">
    <location>
        <begin position="562"/>
        <end position="699"/>
    </location>
</feature>
<protein>
    <submittedName>
        <fullName evidence="4">CYFA0S35e00100g1_1</fullName>
    </submittedName>
</protein>
<reference evidence="4" key="1">
    <citation type="journal article" date="2014" name="Genome Announc.">
        <title>Genome sequence of the yeast Cyberlindnera fabianii (Hansenula fabianii).</title>
        <authorList>
            <person name="Freel K.C."/>
            <person name="Sarilar V."/>
            <person name="Neuveglise C."/>
            <person name="Devillers H."/>
            <person name="Friedrich A."/>
            <person name="Schacherer J."/>
        </authorList>
    </citation>
    <scope>NUCLEOTIDE SEQUENCE</scope>
    <source>
        <strain evidence="4">YJS4271</strain>
    </source>
</reference>
<evidence type="ECO:0000259" key="3">
    <source>
        <dbReference type="Pfam" id="PF04426"/>
    </source>
</evidence>
<evidence type="ECO:0000259" key="2">
    <source>
        <dbReference type="Pfam" id="PF04425"/>
    </source>
</evidence>
<dbReference type="Pfam" id="PF04425">
    <property type="entry name" value="Bul1_N"/>
    <property type="match status" value="1"/>
</dbReference>
<dbReference type="EMBL" id="LK052920">
    <property type="protein sequence ID" value="CDR47619.1"/>
    <property type="molecule type" value="Genomic_DNA"/>
</dbReference>
<feature type="domain" description="Bul1 N-terminal" evidence="2">
    <location>
        <begin position="14"/>
        <end position="397"/>
    </location>
</feature>
<evidence type="ECO:0000256" key="1">
    <source>
        <dbReference type="SAM" id="MobiDB-lite"/>
    </source>
</evidence>
<proteinExistence type="predicted"/>
<evidence type="ECO:0000313" key="4">
    <source>
        <dbReference type="EMBL" id="CDR47619.1"/>
    </source>
</evidence>
<dbReference type="VEuPathDB" id="FungiDB:BON22_3259"/>
<organism evidence="4">
    <name type="scientific">Cyberlindnera fabianii</name>
    <name type="common">Yeast</name>
    <name type="synonym">Hansenula fabianii</name>
    <dbReference type="NCBI Taxonomy" id="36022"/>
    <lineage>
        <taxon>Eukaryota</taxon>
        <taxon>Fungi</taxon>
        <taxon>Dikarya</taxon>
        <taxon>Ascomycota</taxon>
        <taxon>Saccharomycotina</taxon>
        <taxon>Saccharomycetes</taxon>
        <taxon>Phaffomycetales</taxon>
        <taxon>Phaffomycetaceae</taxon>
        <taxon>Cyberlindnera</taxon>
    </lineage>
</organism>
<name>A0A061BE38_CYBFA</name>
<dbReference type="PhylomeDB" id="A0A061BE38"/>
<sequence>MGSLDDTDQIDLGDDNRDVLFDVLPSFEMHRSIYDSRVSRPSRDQPPVYGDELATAATPATSANSEFELPNTITDDPEPAPYTSTVHTSSLTSDTLQSIGLDDPANIHRLRHFPPIPSLKVSIHFTKEPPAQFKEPIPESFLREYTSGDVLHGYVIVQNSSPNEIPFHMFYLTLSGMVSVTDQKSKKLHNRRFLHMIDMNASWTYGFITPSANIAYSFDKKDTDGAWMALPTDRVMKPNTAYKKFFSFKFPHRLLDNACAHGVEAHMMLPPSLGVNRFHKNGKYAKLDVNPDLGYGTTAERGSPLLLNDLSGHDVSISYVVNATFIGLDSNEKDSNGDDVSKIIAEDEHYIRFVPFGYNVPKTTTSFELSTLEKLIKCTIASAERRVLLGNDGSDEQIARLDNEIKQQQLHLRDEMTSSKVLTDSYGPSERSSFEVTGFLTSVGRAKFGSRDRKYDGVIKARARIPISGLPYTTIQQLQVKPHKHSPHPILSSYSKEERSSLSTLELDLTFRPSDLSSLGQGSKAAKPPPIVSVNSSLVISNVISKHPIPISLPTNILMDQDAKSFQKMKQNFLELHQALSTTKEKLTTDDINPAEYIPQSLLNDSKVLSDLKMTTAIRPHVKVDINPATSDWNESPNTKEWTRKLILDLHLAKSVKETLIPSFQTCLMTRFYAIELTIKFKGCSDKLIIRVPIRVRNIHE</sequence>
<dbReference type="InterPro" id="IPR039634">
    <property type="entry name" value="Bul1-like"/>
</dbReference>
<gene>
    <name evidence="4" type="ORF">CYFA0S_35e00100g</name>
</gene>
<dbReference type="InterPro" id="IPR007519">
    <property type="entry name" value="Bul1_N"/>
</dbReference>
<dbReference type="Pfam" id="PF04426">
    <property type="entry name" value="Bul1_C"/>
    <property type="match status" value="1"/>
</dbReference>
<feature type="region of interest" description="Disordered" evidence="1">
    <location>
        <begin position="56"/>
        <end position="89"/>
    </location>
</feature>
<dbReference type="AlphaFoldDB" id="A0A061BE38"/>
<accession>A0A061BE38</accession>
<dbReference type="PANTHER" id="PTHR31904:SF1">
    <property type="entry name" value="BYPASS OF STOP CODON PROTEIN 5-RELATED"/>
    <property type="match status" value="1"/>
</dbReference>
<dbReference type="OrthoDB" id="3977431at2759"/>
<dbReference type="PANTHER" id="PTHR31904">
    <property type="entry name" value="BYPASS OF STOP CODON PROTEIN 5-RELATED"/>
    <property type="match status" value="1"/>
</dbReference>
<dbReference type="InterPro" id="IPR022794">
    <property type="entry name" value="Bul1_C"/>
</dbReference>